<evidence type="ECO:0000256" key="3">
    <source>
        <dbReference type="ARBA" id="ARBA00022759"/>
    </source>
</evidence>
<dbReference type="EMBL" id="MHSL01000011">
    <property type="protein sequence ID" value="OHA44017.1"/>
    <property type="molecule type" value="Genomic_DNA"/>
</dbReference>
<dbReference type="Pfam" id="PF00825">
    <property type="entry name" value="Ribonuclease_P"/>
    <property type="match status" value="1"/>
</dbReference>
<evidence type="ECO:0000256" key="4">
    <source>
        <dbReference type="ARBA" id="ARBA00022801"/>
    </source>
</evidence>
<keyword evidence="4 6" id="KW-0378">Hydrolase</keyword>
<comment type="similarity">
    <text evidence="6">Belongs to the RnpA family.</text>
</comment>
<dbReference type="AlphaFoldDB" id="A0A1G2P6Q6"/>
<name>A0A1G2P6Q6_9BACT</name>
<evidence type="ECO:0000256" key="1">
    <source>
        <dbReference type="ARBA" id="ARBA00022694"/>
    </source>
</evidence>
<evidence type="ECO:0000313" key="9">
    <source>
        <dbReference type="Proteomes" id="UP000176355"/>
    </source>
</evidence>
<dbReference type="NCBIfam" id="TIGR00188">
    <property type="entry name" value="rnpA"/>
    <property type="match status" value="1"/>
</dbReference>
<dbReference type="SUPFAM" id="SSF54211">
    <property type="entry name" value="Ribosomal protein S5 domain 2-like"/>
    <property type="match status" value="1"/>
</dbReference>
<evidence type="ECO:0000256" key="2">
    <source>
        <dbReference type="ARBA" id="ARBA00022722"/>
    </source>
</evidence>
<keyword evidence="5 6" id="KW-0694">RNA-binding</keyword>
<dbReference type="EC" id="3.1.26.5" evidence="6 7"/>
<sequence>MELGNYNHVVYLSSKKTKTRQDPRLSFPPKDLWWSPGDSRAPAQGPKKTFNLAVVFMLPKKQRVSRKLFEAVFRSATTFSSPFFVLKIKKEEASRFAFSVSVKICPKAVDRNKLRRRGYAAARNLLPEIKIPTICLFIIKKGAEKLTFQKLQEEIKNILQKAGIV</sequence>
<keyword evidence="3 6" id="KW-0255">Endonuclease</keyword>
<dbReference type="InterPro" id="IPR000100">
    <property type="entry name" value="RNase_P"/>
</dbReference>
<keyword evidence="2 6" id="KW-0540">Nuclease</keyword>
<gene>
    <name evidence="6" type="primary">rnpA</name>
    <name evidence="8" type="ORF">A3G03_00460</name>
</gene>
<comment type="function">
    <text evidence="6">RNaseP catalyzes the removal of the 5'-leader sequence from pre-tRNA to produce the mature 5'-terminus. It can also cleave other RNA substrates such as 4.5S RNA. The protein component plays an auxiliary but essential role in vivo by binding to the 5'-leader sequence and broadening the substrate specificity of the ribozyme.</text>
</comment>
<comment type="caution">
    <text evidence="8">The sequence shown here is derived from an EMBL/GenBank/DDBJ whole genome shotgun (WGS) entry which is preliminary data.</text>
</comment>
<evidence type="ECO:0000256" key="7">
    <source>
        <dbReference type="NCBIfam" id="TIGR00188"/>
    </source>
</evidence>
<dbReference type="GO" id="GO:0004526">
    <property type="term" value="F:ribonuclease P activity"/>
    <property type="evidence" value="ECO:0007669"/>
    <property type="project" value="UniProtKB-UniRule"/>
</dbReference>
<evidence type="ECO:0000313" key="8">
    <source>
        <dbReference type="EMBL" id="OHA44017.1"/>
    </source>
</evidence>
<dbReference type="GO" id="GO:0030677">
    <property type="term" value="C:ribonuclease P complex"/>
    <property type="evidence" value="ECO:0007669"/>
    <property type="project" value="TreeGrafter"/>
</dbReference>
<dbReference type="PANTHER" id="PTHR33992">
    <property type="entry name" value="RIBONUCLEASE P PROTEIN COMPONENT"/>
    <property type="match status" value="1"/>
</dbReference>
<dbReference type="GO" id="GO:0042781">
    <property type="term" value="F:3'-tRNA processing endoribonuclease activity"/>
    <property type="evidence" value="ECO:0007669"/>
    <property type="project" value="TreeGrafter"/>
</dbReference>
<comment type="catalytic activity">
    <reaction evidence="6">
        <text>Endonucleolytic cleavage of RNA, removing 5'-extranucleotides from tRNA precursor.</text>
        <dbReference type="EC" id="3.1.26.5"/>
    </reaction>
</comment>
<dbReference type="InterPro" id="IPR014721">
    <property type="entry name" value="Ribsml_uS5_D2-typ_fold_subgr"/>
</dbReference>
<accession>A0A1G2P6Q6</accession>
<evidence type="ECO:0000256" key="5">
    <source>
        <dbReference type="ARBA" id="ARBA00022884"/>
    </source>
</evidence>
<proteinExistence type="inferred from homology"/>
<dbReference type="Gene3D" id="3.30.230.10">
    <property type="match status" value="1"/>
</dbReference>
<organism evidence="8 9">
    <name type="scientific">Candidatus Taylorbacteria bacterium RIFCSPLOWO2_12_FULL_44_15c</name>
    <dbReference type="NCBI Taxonomy" id="1802333"/>
    <lineage>
        <taxon>Bacteria</taxon>
        <taxon>Candidatus Tayloriibacteriota</taxon>
    </lineage>
</organism>
<protein>
    <recommendedName>
        <fullName evidence="6 7">Ribonuclease P protein component</fullName>
        <shortName evidence="6">RNase P protein</shortName>
        <shortName evidence="6">RNaseP protein</shortName>
        <ecNumber evidence="6 7">3.1.26.5</ecNumber>
    </recommendedName>
    <alternativeName>
        <fullName evidence="6">Protein C5</fullName>
    </alternativeName>
</protein>
<dbReference type="PANTHER" id="PTHR33992:SF1">
    <property type="entry name" value="RIBONUCLEASE P PROTEIN COMPONENT"/>
    <property type="match status" value="1"/>
</dbReference>
<comment type="subunit">
    <text evidence="6">Consists of a catalytic RNA component (M1 or rnpB) and a protein subunit.</text>
</comment>
<dbReference type="GO" id="GO:0001682">
    <property type="term" value="P:tRNA 5'-leader removal"/>
    <property type="evidence" value="ECO:0007669"/>
    <property type="project" value="UniProtKB-UniRule"/>
</dbReference>
<dbReference type="HAMAP" id="MF_00227">
    <property type="entry name" value="RNase_P"/>
    <property type="match status" value="1"/>
</dbReference>
<dbReference type="GO" id="GO:0000049">
    <property type="term" value="F:tRNA binding"/>
    <property type="evidence" value="ECO:0007669"/>
    <property type="project" value="UniProtKB-UniRule"/>
</dbReference>
<dbReference type="STRING" id="1802333.A3G03_00460"/>
<dbReference type="InterPro" id="IPR020568">
    <property type="entry name" value="Ribosomal_Su5_D2-typ_SF"/>
</dbReference>
<reference evidence="8 9" key="1">
    <citation type="journal article" date="2016" name="Nat. Commun.">
        <title>Thousands of microbial genomes shed light on interconnected biogeochemical processes in an aquifer system.</title>
        <authorList>
            <person name="Anantharaman K."/>
            <person name="Brown C.T."/>
            <person name="Hug L.A."/>
            <person name="Sharon I."/>
            <person name="Castelle C.J."/>
            <person name="Probst A.J."/>
            <person name="Thomas B.C."/>
            <person name="Singh A."/>
            <person name="Wilkins M.J."/>
            <person name="Karaoz U."/>
            <person name="Brodie E.L."/>
            <person name="Williams K.H."/>
            <person name="Hubbard S.S."/>
            <person name="Banfield J.F."/>
        </authorList>
    </citation>
    <scope>NUCLEOTIDE SEQUENCE [LARGE SCALE GENOMIC DNA]</scope>
</reference>
<dbReference type="Proteomes" id="UP000176355">
    <property type="component" value="Unassembled WGS sequence"/>
</dbReference>
<keyword evidence="1 6" id="KW-0819">tRNA processing</keyword>
<evidence type="ECO:0000256" key="6">
    <source>
        <dbReference type="HAMAP-Rule" id="MF_00227"/>
    </source>
</evidence>